<sequence>MEQQFEQAVPATSSNTNQLVAEQRRTQRIELRVTAIERAQLEALALASGYTNLAQYLRETGLHIGRALPPTADYQLQLQWLQAVNRIADHVREIADQIAGGRQPDDDMLYYLLQVHDMAEDIWKEARQESKPVGDA</sequence>
<feature type="region of interest" description="Disordered" evidence="1">
    <location>
        <begin position="1"/>
        <end position="20"/>
    </location>
</feature>
<proteinExistence type="predicted"/>
<dbReference type="Proteomes" id="UP000237632">
    <property type="component" value="Unassembled WGS sequence"/>
</dbReference>
<dbReference type="Pfam" id="PF21983">
    <property type="entry name" value="NikA-like"/>
    <property type="match status" value="1"/>
</dbReference>
<gene>
    <name evidence="2" type="ORF">C6T65_31505</name>
</gene>
<reference evidence="2 3" key="1">
    <citation type="submission" date="2018-03" db="EMBL/GenBank/DDBJ databases">
        <authorList>
            <person name="Nguyen K."/>
            <person name="Fouts D."/>
            <person name="Sutton G."/>
        </authorList>
    </citation>
    <scope>NUCLEOTIDE SEQUENCE [LARGE SCALE GENOMIC DNA]</scope>
    <source>
        <strain evidence="2 3">AU3578</strain>
    </source>
</reference>
<protein>
    <recommendedName>
        <fullName evidence="4">Mobilization protein</fullName>
    </recommendedName>
</protein>
<evidence type="ECO:0000313" key="2">
    <source>
        <dbReference type="EMBL" id="PRH38525.1"/>
    </source>
</evidence>
<dbReference type="AlphaFoldDB" id="A0AA44XV41"/>
<dbReference type="InterPro" id="IPR053842">
    <property type="entry name" value="NikA-like"/>
</dbReference>
<evidence type="ECO:0000256" key="1">
    <source>
        <dbReference type="SAM" id="MobiDB-lite"/>
    </source>
</evidence>
<dbReference type="EMBL" id="PVHK01000237">
    <property type="protein sequence ID" value="PRH38525.1"/>
    <property type="molecule type" value="Genomic_DNA"/>
</dbReference>
<organism evidence="2 3">
    <name type="scientific">Burkholderia vietnamiensis</name>
    <dbReference type="NCBI Taxonomy" id="60552"/>
    <lineage>
        <taxon>Bacteria</taxon>
        <taxon>Pseudomonadati</taxon>
        <taxon>Pseudomonadota</taxon>
        <taxon>Betaproteobacteria</taxon>
        <taxon>Burkholderiales</taxon>
        <taxon>Burkholderiaceae</taxon>
        <taxon>Burkholderia</taxon>
        <taxon>Burkholderia cepacia complex</taxon>
    </lineage>
</organism>
<comment type="caution">
    <text evidence="2">The sequence shown here is derived from an EMBL/GenBank/DDBJ whole genome shotgun (WGS) entry which is preliminary data.</text>
</comment>
<evidence type="ECO:0000313" key="3">
    <source>
        <dbReference type="Proteomes" id="UP000237632"/>
    </source>
</evidence>
<evidence type="ECO:0008006" key="4">
    <source>
        <dbReference type="Google" id="ProtNLM"/>
    </source>
</evidence>
<accession>A0AA44XV41</accession>
<dbReference type="RefSeq" id="WP_024973510.1">
    <property type="nucleotide sequence ID" value="NZ_PVHK01000237.1"/>
</dbReference>
<name>A0AA44XV41_BURVI</name>